<gene>
    <name evidence="2" type="ORF">FXN65_16895</name>
</gene>
<dbReference type="KEGG" id="plal:FXN65_16895"/>
<evidence type="ECO:0000313" key="3">
    <source>
        <dbReference type="Proteomes" id="UP000327179"/>
    </source>
</evidence>
<keyword evidence="3" id="KW-1185">Reference proteome</keyword>
<evidence type="ECO:0000313" key="2">
    <source>
        <dbReference type="EMBL" id="QEY63656.1"/>
    </source>
</evidence>
<dbReference type="SUPFAM" id="SSF54909">
    <property type="entry name" value="Dimeric alpha+beta barrel"/>
    <property type="match status" value="1"/>
</dbReference>
<sequence length="166" mass="18581">MSNTHELAQLNIASMKAPIDSPVMADFVANLAPVNALADSAPGFVWRLQDEEGDATAIRPFGPEVLVNLSVWRDVASLTDFVYRSAHVEMLRRRKEWFERISGMHQVLWWVPKGHRPDVREAAQRLALLQENGPTPEAFTFRQSFLAPDKAVPVAPFEVECESQAG</sequence>
<dbReference type="InterPro" id="IPR011008">
    <property type="entry name" value="Dimeric_a/b-barrel"/>
</dbReference>
<protein>
    <submittedName>
        <fullName evidence="2">DUF3291 domain-containing protein</fullName>
    </submittedName>
</protein>
<name>A0A5J6QSG1_9GAMM</name>
<reference evidence="2 3" key="1">
    <citation type="submission" date="2019-08" db="EMBL/GenBank/DDBJ databases">
        <title>Whole-genome Sequencing of e-waste polymer degrading bacterium Pseudomonas sp. strain PE08.</title>
        <authorList>
            <person name="Kirdat K."/>
            <person name="Debbarma P."/>
            <person name="Narawade N."/>
            <person name="Suyal D."/>
            <person name="Thorat V."/>
            <person name="Shouche Y."/>
            <person name="Goel R."/>
            <person name="Yadav A."/>
        </authorList>
    </citation>
    <scope>NUCLEOTIDE SEQUENCE [LARGE SCALE GENOMIC DNA]</scope>
    <source>
        <strain evidence="2 3">PE08</strain>
    </source>
</reference>
<dbReference type="AlphaFoldDB" id="A0A5J6QSG1"/>
<proteinExistence type="predicted"/>
<dbReference type="InterPro" id="IPR021708">
    <property type="entry name" value="DUF3291"/>
</dbReference>
<dbReference type="RefSeq" id="WP_151134548.1">
    <property type="nucleotide sequence ID" value="NZ_CP043311.1"/>
</dbReference>
<organism evidence="2 3">
    <name type="scientific">Metapseudomonas lalkuanensis</name>
    <dbReference type="NCBI Taxonomy" id="2604832"/>
    <lineage>
        <taxon>Bacteria</taxon>
        <taxon>Pseudomonadati</taxon>
        <taxon>Pseudomonadota</taxon>
        <taxon>Gammaproteobacteria</taxon>
        <taxon>Pseudomonadales</taxon>
        <taxon>Pseudomonadaceae</taxon>
        <taxon>Metapseudomonas</taxon>
    </lineage>
</organism>
<accession>A0A5J6QSG1</accession>
<dbReference type="Pfam" id="PF11695">
    <property type="entry name" value="DUF3291"/>
    <property type="match status" value="1"/>
</dbReference>
<dbReference type="Proteomes" id="UP000327179">
    <property type="component" value="Chromosome"/>
</dbReference>
<feature type="domain" description="DUF3291" evidence="1">
    <location>
        <begin position="7"/>
        <end position="143"/>
    </location>
</feature>
<dbReference type="EMBL" id="CP043311">
    <property type="protein sequence ID" value="QEY63656.1"/>
    <property type="molecule type" value="Genomic_DNA"/>
</dbReference>
<evidence type="ECO:0000259" key="1">
    <source>
        <dbReference type="Pfam" id="PF11695"/>
    </source>
</evidence>